<dbReference type="EMBL" id="JBIYXZ010002073">
    <property type="protein sequence ID" value="KAL3060456.1"/>
    <property type="molecule type" value="Genomic_DNA"/>
</dbReference>
<dbReference type="AlphaFoldDB" id="A0ABD2H2D3"/>
<organism evidence="1 2">
    <name type="scientific">Pagothenia borchgrevinki</name>
    <name type="common">Bald rockcod</name>
    <name type="synonym">Trematomus borchgrevinki</name>
    <dbReference type="NCBI Taxonomy" id="8213"/>
    <lineage>
        <taxon>Eukaryota</taxon>
        <taxon>Metazoa</taxon>
        <taxon>Chordata</taxon>
        <taxon>Craniata</taxon>
        <taxon>Vertebrata</taxon>
        <taxon>Euteleostomi</taxon>
        <taxon>Actinopterygii</taxon>
        <taxon>Neopterygii</taxon>
        <taxon>Teleostei</taxon>
        <taxon>Neoteleostei</taxon>
        <taxon>Acanthomorphata</taxon>
        <taxon>Eupercaria</taxon>
        <taxon>Perciformes</taxon>
        <taxon>Notothenioidei</taxon>
        <taxon>Nototheniidae</taxon>
        <taxon>Pagothenia</taxon>
    </lineage>
</organism>
<evidence type="ECO:0008006" key="3">
    <source>
        <dbReference type="Google" id="ProtNLM"/>
    </source>
</evidence>
<name>A0ABD2H2D3_PAGBO</name>
<keyword evidence="2" id="KW-1185">Reference proteome</keyword>
<accession>A0ABD2H2D3</accession>
<sequence>MFYLRQLKKLNLPKTMMVVFYIAITRVHPHLLHHHLVRCNYSQGEGQLQRVISYAERVIGCNLPSLHDLHAFRTLRRLRSIRTKTSHHLNSFFPSATGLKNKARDPH</sequence>
<reference evidence="1 2" key="1">
    <citation type="journal article" date="2022" name="G3 (Bethesda)">
        <title>Evaluating Illumina-, Nanopore-, and PacBio-based genome assembly strategies with the bald notothen, Trematomus borchgrevinki.</title>
        <authorList>
            <person name="Rayamajhi N."/>
            <person name="Cheng C.C."/>
            <person name="Catchen J.M."/>
        </authorList>
    </citation>
    <scope>NUCLEOTIDE SEQUENCE [LARGE SCALE GENOMIC DNA]</scope>
    <source>
        <strain evidence="1">AGRC-2024</strain>
    </source>
</reference>
<reference evidence="1 2" key="2">
    <citation type="journal article" date="2024" name="G3 (Bethesda)">
        <title>The genome of the cryopelagic Antarctic bald notothen, Trematomus borchgrevinki.</title>
        <authorList>
            <person name="Rayamajhi N."/>
            <person name="Rivera-Colon A.G."/>
            <person name="Minhas B.F."/>
            <person name="Cheng C.C."/>
            <person name="Catchen J.M."/>
        </authorList>
    </citation>
    <scope>NUCLEOTIDE SEQUENCE [LARGE SCALE GENOMIC DNA]</scope>
    <source>
        <strain evidence="1">AGRC-2024</strain>
    </source>
</reference>
<protein>
    <recommendedName>
        <fullName evidence="3">Secreted protein</fullName>
    </recommendedName>
</protein>
<comment type="caution">
    <text evidence="1">The sequence shown here is derived from an EMBL/GenBank/DDBJ whole genome shotgun (WGS) entry which is preliminary data.</text>
</comment>
<proteinExistence type="predicted"/>
<gene>
    <name evidence="1" type="ORF">OYC64_014916</name>
</gene>
<evidence type="ECO:0000313" key="2">
    <source>
        <dbReference type="Proteomes" id="UP001619887"/>
    </source>
</evidence>
<dbReference type="Proteomes" id="UP001619887">
    <property type="component" value="Unassembled WGS sequence"/>
</dbReference>
<evidence type="ECO:0000313" key="1">
    <source>
        <dbReference type="EMBL" id="KAL3060456.1"/>
    </source>
</evidence>